<organism evidence="1 2">
    <name type="scientific">Methanosarcina barkeri MS</name>
    <dbReference type="NCBI Taxonomy" id="1434108"/>
    <lineage>
        <taxon>Archaea</taxon>
        <taxon>Methanobacteriati</taxon>
        <taxon>Methanobacteriota</taxon>
        <taxon>Stenosarchaea group</taxon>
        <taxon>Methanomicrobia</taxon>
        <taxon>Methanosarcinales</taxon>
        <taxon>Methanosarcinaceae</taxon>
        <taxon>Methanosarcina</taxon>
    </lineage>
</organism>
<proteinExistence type="predicted"/>
<dbReference type="GeneID" id="24845260"/>
<dbReference type="EMBL" id="CP009528">
    <property type="protein sequence ID" value="AKB54997.1"/>
    <property type="molecule type" value="Genomic_DNA"/>
</dbReference>
<dbReference type="PANTHER" id="PTHR35336">
    <property type="entry name" value="ADENOSYLCOBINAMIDE AMIDOHYDROLASE"/>
    <property type="match status" value="1"/>
</dbReference>
<dbReference type="EC" id="3.5.1.90" evidence="1"/>
<dbReference type="AlphaFoldDB" id="A0A0E3QUT1"/>
<keyword evidence="1" id="KW-0378">Hydrolase</keyword>
<dbReference type="InterPro" id="IPR052209">
    <property type="entry name" value="CbiZ"/>
</dbReference>
<reference evidence="1 2" key="1">
    <citation type="submission" date="2014-07" db="EMBL/GenBank/DDBJ databases">
        <title>Methanogenic archaea and the global carbon cycle.</title>
        <authorList>
            <person name="Henriksen J.R."/>
            <person name="Luke J."/>
            <person name="Reinhart S."/>
            <person name="Benedict M.N."/>
            <person name="Youngblut N.D."/>
            <person name="Metcalf M.E."/>
            <person name="Whitaker R.J."/>
            <person name="Metcalf W.W."/>
        </authorList>
    </citation>
    <scope>NUCLEOTIDE SEQUENCE [LARGE SCALE GENOMIC DNA]</scope>
    <source>
        <strain evidence="1 2">MS</strain>
    </source>
</reference>
<gene>
    <name evidence="1" type="ORF">MSBRM_1999</name>
</gene>
<dbReference type="HOGENOM" id="CLU_056334_0_0_2"/>
<dbReference type="PATRIC" id="fig|1434108.4.peg.2548"/>
<dbReference type="KEGG" id="mby:MSBRM_1999"/>
<evidence type="ECO:0000313" key="1">
    <source>
        <dbReference type="EMBL" id="AKB54997.1"/>
    </source>
</evidence>
<evidence type="ECO:0000313" key="2">
    <source>
        <dbReference type="Proteomes" id="UP000033033"/>
    </source>
</evidence>
<protein>
    <submittedName>
        <fullName evidence="1">Adenosylcobinamide amidohydrolase</fullName>
        <ecNumber evidence="1">3.5.1.90</ecNumber>
    </submittedName>
</protein>
<accession>A0A0E3QUT1</accession>
<dbReference type="Proteomes" id="UP000033033">
    <property type="component" value="Chromosome"/>
</dbReference>
<dbReference type="Pfam" id="PF01955">
    <property type="entry name" value="CbiZ"/>
    <property type="match status" value="1"/>
</dbReference>
<dbReference type="RefSeq" id="WP_052712835.1">
    <property type="nucleotide sequence ID" value="NZ_CP009528.1"/>
</dbReference>
<dbReference type="InterPro" id="IPR002808">
    <property type="entry name" value="AdoCbi_amidolase"/>
</dbReference>
<dbReference type="PANTHER" id="PTHR35336:SF5">
    <property type="entry name" value="ADENOSYLCOBINAMIDE AMIDOHYDROLASE"/>
    <property type="match status" value="1"/>
</dbReference>
<name>A0A0E3QUT1_METBA</name>
<sequence>MISLKNETIECYEHSIEHYEHSIECYERSFVVRLPGKRNVFSTSWLNGGYREDLTAVFNHQVSLDVCEACQTTEDVKTYLESVAESLDLDPNTVCGLMTCAYMQNTAIAPISYRDLYVCAIVTAGIDENGGRAGDPASYYENNENYEPIGGTINTILIINADLPEYAMGKVLMTATEAKAVALQQLMARSIYSHGIATGSGTDMIAIITDPNSKLHISDAGKHSTLGELIGKSVISATTEALRLQTGLSPESQMDVLVRLSRFSVTEEDLWQIAKELMKKSAINTVSQEIFLKNLRNCVKNPFLVAVTSAILHIIDEVEWGLLPQNEAEKVASFIIMEGFGPDKASLEFGPDKASLIENGFGSVEASILQHLTKAISEFVLRGINC</sequence>
<keyword evidence="2" id="KW-1185">Reference proteome</keyword>
<dbReference type="STRING" id="1434108.MSBRM_1999"/>
<dbReference type="GO" id="GO:0043756">
    <property type="term" value="F:adenosylcobinamide hydrolase activity"/>
    <property type="evidence" value="ECO:0007669"/>
    <property type="project" value="UniProtKB-EC"/>
</dbReference>